<dbReference type="CDD" id="cd05126">
    <property type="entry name" value="Mth938"/>
    <property type="match status" value="1"/>
</dbReference>
<evidence type="ECO:0008006" key="5">
    <source>
        <dbReference type="Google" id="ProtNLM"/>
    </source>
</evidence>
<comment type="subcellular location">
    <subcellularLocation>
        <location evidence="1">Cytoplasm</location>
    </subcellularLocation>
</comment>
<evidence type="ECO:0000313" key="4">
    <source>
        <dbReference type="Proteomes" id="UP000650628"/>
    </source>
</evidence>
<evidence type="ECO:0000313" key="3">
    <source>
        <dbReference type="EMBL" id="GII33600.1"/>
    </source>
</evidence>
<dbReference type="PANTHER" id="PTHR15811:SF5">
    <property type="entry name" value="MTH938 DOMAIN-CONTAINING PROTEIN"/>
    <property type="match status" value="1"/>
</dbReference>
<dbReference type="FunFam" id="3.40.1230.10:FF:000001">
    <property type="entry name" value="Adipogenesis-associated, Mth938 domain-containing"/>
    <property type="match status" value="1"/>
</dbReference>
<organism evidence="3 4">
    <name type="scientific">Planotetraspora mira</name>
    <dbReference type="NCBI Taxonomy" id="58121"/>
    <lineage>
        <taxon>Bacteria</taxon>
        <taxon>Bacillati</taxon>
        <taxon>Actinomycetota</taxon>
        <taxon>Actinomycetes</taxon>
        <taxon>Streptosporangiales</taxon>
        <taxon>Streptosporangiaceae</taxon>
        <taxon>Planotetraspora</taxon>
    </lineage>
</organism>
<dbReference type="EMBL" id="BOOO01000041">
    <property type="protein sequence ID" value="GII33600.1"/>
    <property type="molecule type" value="Genomic_DNA"/>
</dbReference>
<dbReference type="AlphaFoldDB" id="A0A8J3U6I7"/>
<evidence type="ECO:0000256" key="2">
    <source>
        <dbReference type="ARBA" id="ARBA00022490"/>
    </source>
</evidence>
<proteinExistence type="predicted"/>
<reference evidence="3 4" key="1">
    <citation type="submission" date="2021-01" db="EMBL/GenBank/DDBJ databases">
        <title>Whole genome shotgun sequence of Planotetraspora mira NBRC 15435.</title>
        <authorList>
            <person name="Komaki H."/>
            <person name="Tamura T."/>
        </authorList>
    </citation>
    <scope>NUCLEOTIDE SEQUENCE [LARGE SCALE GENOMIC DNA]</scope>
    <source>
        <strain evidence="3 4">NBRC 15435</strain>
    </source>
</reference>
<dbReference type="GO" id="GO:0005737">
    <property type="term" value="C:cytoplasm"/>
    <property type="evidence" value="ECO:0007669"/>
    <property type="project" value="UniProtKB-SubCell"/>
</dbReference>
<dbReference type="InterPro" id="IPR034096">
    <property type="entry name" value="AAMDC"/>
</dbReference>
<dbReference type="PANTHER" id="PTHR15811">
    <property type="entry name" value="MTH938 DOMAIN-CONTAINING PROTEIN"/>
    <property type="match status" value="1"/>
</dbReference>
<accession>A0A8J3U6I7</accession>
<sequence length="167" mass="18147">MISSNPTAINRTHCSWTDGGTTAWPDADLQSKEGSRTCTCVASLPTMKRSPLITHISWGRMVVEGVGEGKDFKLYPGGGRAWDWNETGTRHTPGIQPADVAELLDHGSEVVVLSRGMDLVLQTCPETLDLLKQKGIEVFVEETRTAVERYNALAETTSVGGLFHSTC</sequence>
<dbReference type="Gene3D" id="3.40.1230.10">
    <property type="entry name" value="MTH938-like"/>
    <property type="match status" value="1"/>
</dbReference>
<dbReference type="InterPro" id="IPR007523">
    <property type="entry name" value="NDUFAF3/AAMDC"/>
</dbReference>
<dbReference type="InterPro" id="IPR036748">
    <property type="entry name" value="MTH938-like_sf"/>
</dbReference>
<keyword evidence="2" id="KW-0963">Cytoplasm</keyword>
<evidence type="ECO:0000256" key="1">
    <source>
        <dbReference type="ARBA" id="ARBA00004496"/>
    </source>
</evidence>
<dbReference type="Proteomes" id="UP000650628">
    <property type="component" value="Unassembled WGS sequence"/>
</dbReference>
<keyword evidence="4" id="KW-1185">Reference proteome</keyword>
<dbReference type="SUPFAM" id="SSF64076">
    <property type="entry name" value="MTH938-like"/>
    <property type="match status" value="1"/>
</dbReference>
<dbReference type="Pfam" id="PF04430">
    <property type="entry name" value="DUF498"/>
    <property type="match status" value="1"/>
</dbReference>
<name>A0A8J3U6I7_9ACTN</name>
<gene>
    <name evidence="3" type="ORF">Pmi06nite_70420</name>
</gene>
<protein>
    <recommendedName>
        <fullName evidence="5">Mth938 domain-containing protein</fullName>
    </recommendedName>
</protein>
<comment type="caution">
    <text evidence="3">The sequence shown here is derived from an EMBL/GenBank/DDBJ whole genome shotgun (WGS) entry which is preliminary data.</text>
</comment>